<dbReference type="Pfam" id="PF01282">
    <property type="entry name" value="Ribosomal_S24e"/>
    <property type="match status" value="1"/>
</dbReference>
<dbReference type="GO" id="GO:0003735">
    <property type="term" value="F:structural constituent of ribosome"/>
    <property type="evidence" value="ECO:0007669"/>
    <property type="project" value="InterPro"/>
</dbReference>
<dbReference type="GO" id="GO:1990904">
    <property type="term" value="C:ribonucleoprotein complex"/>
    <property type="evidence" value="ECO:0007669"/>
    <property type="project" value="UniProtKB-KW"/>
</dbReference>
<dbReference type="GO" id="GO:0006412">
    <property type="term" value="P:translation"/>
    <property type="evidence" value="ECO:0007669"/>
    <property type="project" value="UniProtKB-UniRule"/>
</dbReference>
<keyword evidence="6" id="KW-1185">Reference proteome</keyword>
<dbReference type="GeneID" id="14407663"/>
<dbReference type="EMBL" id="CP003362">
    <property type="protein sequence ID" value="AGB48822.1"/>
    <property type="molecule type" value="Genomic_DNA"/>
</dbReference>
<evidence type="ECO:0000256" key="2">
    <source>
        <dbReference type="ARBA" id="ARBA00023274"/>
    </source>
</evidence>
<evidence type="ECO:0000313" key="5">
    <source>
        <dbReference type="EMBL" id="AGB48822.1"/>
    </source>
</evidence>
<dbReference type="Gene3D" id="3.30.70.330">
    <property type="match status" value="1"/>
</dbReference>
<dbReference type="STRING" id="867904.Metho_0557"/>
<dbReference type="AlphaFoldDB" id="L0KTU4"/>
<dbReference type="SUPFAM" id="SSF54189">
    <property type="entry name" value="Ribosomal proteins S24e, L23 and L15e"/>
    <property type="match status" value="1"/>
</dbReference>
<comment type="similarity">
    <text evidence="3">Belongs to the eukaryotic ribosomal protein eS24 family.</text>
</comment>
<evidence type="ECO:0000256" key="4">
    <source>
        <dbReference type="SAM" id="MobiDB-lite"/>
    </source>
</evidence>
<protein>
    <recommendedName>
        <fullName evidence="3">Small ribosomal subunit protein eS24</fullName>
    </recommendedName>
</protein>
<dbReference type="GO" id="GO:0005840">
    <property type="term" value="C:ribosome"/>
    <property type="evidence" value="ECO:0007669"/>
    <property type="project" value="UniProtKB-KW"/>
</dbReference>
<dbReference type="RefSeq" id="WP_015323990.1">
    <property type="nucleotide sequence ID" value="NC_019977.1"/>
</dbReference>
<dbReference type="HOGENOM" id="CLU_107248_3_1_2"/>
<keyword evidence="1 3" id="KW-0689">Ribosomal protein</keyword>
<feature type="compositionally biased region" description="Acidic residues" evidence="4">
    <location>
        <begin position="94"/>
        <end position="107"/>
    </location>
</feature>
<organism evidence="5 6">
    <name type="scientific">Methanomethylovorans hollandica (strain DSM 15978 / NBRC 107637 / DMS1)</name>
    <dbReference type="NCBI Taxonomy" id="867904"/>
    <lineage>
        <taxon>Archaea</taxon>
        <taxon>Methanobacteriati</taxon>
        <taxon>Methanobacteriota</taxon>
        <taxon>Stenosarchaea group</taxon>
        <taxon>Methanomicrobia</taxon>
        <taxon>Methanosarcinales</taxon>
        <taxon>Methanosarcinaceae</taxon>
        <taxon>Methanomethylovorans</taxon>
    </lineage>
</organism>
<name>L0KTU4_METHD</name>
<dbReference type="OrthoDB" id="27533at2157"/>
<keyword evidence="2 3" id="KW-0687">Ribonucleoprotein</keyword>
<accession>L0KTU4</accession>
<gene>
    <name evidence="3" type="primary">rps24e</name>
    <name evidence="5" type="ordered locus">Metho_0557</name>
</gene>
<feature type="region of interest" description="Disordered" evidence="4">
    <location>
        <begin position="85"/>
        <end position="107"/>
    </location>
</feature>
<evidence type="ECO:0000256" key="1">
    <source>
        <dbReference type="ARBA" id="ARBA00022980"/>
    </source>
</evidence>
<dbReference type="InterPro" id="IPR001976">
    <property type="entry name" value="Ribosomal_eS24"/>
</dbReference>
<dbReference type="Proteomes" id="UP000010866">
    <property type="component" value="Chromosome"/>
</dbReference>
<dbReference type="InterPro" id="IPR012677">
    <property type="entry name" value="Nucleotide-bd_a/b_plait_sf"/>
</dbReference>
<dbReference type="HAMAP" id="MF_00545">
    <property type="entry name" value="Ribosomal_eS24"/>
    <property type="match status" value="1"/>
</dbReference>
<proteinExistence type="inferred from homology"/>
<evidence type="ECO:0000313" key="6">
    <source>
        <dbReference type="Proteomes" id="UP000010866"/>
    </source>
</evidence>
<dbReference type="PANTHER" id="PTHR10496">
    <property type="entry name" value="40S RIBOSOMAL PROTEIN S24"/>
    <property type="match status" value="1"/>
</dbReference>
<reference evidence="6" key="1">
    <citation type="submission" date="2012-02" db="EMBL/GenBank/DDBJ databases">
        <title>Complete sequence of chromosome of Methanomethylovorans hollandica DSM 15978.</title>
        <authorList>
            <person name="Lucas S."/>
            <person name="Copeland A."/>
            <person name="Lapidus A."/>
            <person name="Glavina del Rio T."/>
            <person name="Dalin E."/>
            <person name="Tice H."/>
            <person name="Bruce D."/>
            <person name="Goodwin L."/>
            <person name="Pitluck S."/>
            <person name="Peters L."/>
            <person name="Mikhailova N."/>
            <person name="Held B."/>
            <person name="Kyrpides N."/>
            <person name="Mavromatis K."/>
            <person name="Ivanova N."/>
            <person name="Brettin T."/>
            <person name="Detter J.C."/>
            <person name="Han C."/>
            <person name="Larimer F."/>
            <person name="Land M."/>
            <person name="Hauser L."/>
            <person name="Markowitz V."/>
            <person name="Cheng J.-F."/>
            <person name="Hugenholtz P."/>
            <person name="Woyke T."/>
            <person name="Wu D."/>
            <person name="Spring S."/>
            <person name="Schroeder M."/>
            <person name="Brambilla E."/>
            <person name="Klenk H.-P."/>
            <person name="Eisen J.A."/>
        </authorList>
    </citation>
    <scope>NUCLEOTIDE SEQUENCE [LARGE SCALE GENOMIC DNA]</scope>
    <source>
        <strain evidence="6">DSM 15978 / NBRC 107637 / DMS1</strain>
    </source>
</reference>
<sequence length="107" mass="12441">MDIKIIEDKNNVLLNRRELNFEVTFEGPTPARLDIKNKMAALMNVPLELVVIQRMKNDFGRQKLNGYAKIYEDAARMKKIEKEHILERNKLPEAPEENTEAAESTEE</sequence>
<evidence type="ECO:0000256" key="3">
    <source>
        <dbReference type="HAMAP-Rule" id="MF_00545"/>
    </source>
</evidence>
<dbReference type="InterPro" id="IPR012678">
    <property type="entry name" value="Ribosomal_uL23/eL15/eS24_sf"/>
</dbReference>
<dbReference type="KEGG" id="mhz:Metho_0557"/>